<evidence type="ECO:0000313" key="6">
    <source>
        <dbReference type="EMBL" id="MBC5686037.1"/>
    </source>
</evidence>
<feature type="modified residue" description="4-aspartylphosphate" evidence="3">
    <location>
        <position position="51"/>
    </location>
</feature>
<dbReference type="InterPro" id="IPR037522">
    <property type="entry name" value="HD_GYP_dom"/>
</dbReference>
<dbReference type="Pfam" id="PF13487">
    <property type="entry name" value="HD_5"/>
    <property type="match status" value="1"/>
</dbReference>
<evidence type="ECO:0000256" key="3">
    <source>
        <dbReference type="PROSITE-ProRule" id="PRU00169"/>
    </source>
</evidence>
<dbReference type="PANTHER" id="PTHR45228">
    <property type="entry name" value="CYCLIC DI-GMP PHOSPHODIESTERASE TM_0186-RELATED"/>
    <property type="match status" value="1"/>
</dbReference>
<gene>
    <name evidence="6" type="ORF">H8R94_05370</name>
</gene>
<evidence type="ECO:0000313" key="7">
    <source>
        <dbReference type="Proteomes" id="UP000643810"/>
    </source>
</evidence>
<dbReference type="Gene3D" id="1.10.3210.10">
    <property type="entry name" value="Hypothetical protein af1432"/>
    <property type="match status" value="1"/>
</dbReference>
<dbReference type="SUPFAM" id="SSF109604">
    <property type="entry name" value="HD-domain/PDEase-like"/>
    <property type="match status" value="1"/>
</dbReference>
<dbReference type="InterPro" id="IPR003607">
    <property type="entry name" value="HD/PDEase_dom"/>
</dbReference>
<dbReference type="RefSeq" id="WP_178009890.1">
    <property type="nucleotide sequence ID" value="NZ_JACOPG010000002.1"/>
</dbReference>
<dbReference type="InterPro" id="IPR011006">
    <property type="entry name" value="CheY-like_superfamily"/>
</dbReference>
<dbReference type="PANTHER" id="PTHR45228:SF5">
    <property type="entry name" value="CYCLIC DI-GMP PHOSPHODIESTERASE VC_1348-RELATED"/>
    <property type="match status" value="1"/>
</dbReference>
<evidence type="ECO:0000256" key="1">
    <source>
        <dbReference type="ARBA" id="ARBA00018672"/>
    </source>
</evidence>
<dbReference type="Gene3D" id="3.40.50.2300">
    <property type="match status" value="1"/>
</dbReference>
<accession>A0ABR7GFI4</accession>
<dbReference type="Proteomes" id="UP000643810">
    <property type="component" value="Unassembled WGS sequence"/>
</dbReference>
<evidence type="ECO:0000259" key="4">
    <source>
        <dbReference type="PROSITE" id="PS50110"/>
    </source>
</evidence>
<evidence type="ECO:0000259" key="5">
    <source>
        <dbReference type="PROSITE" id="PS51832"/>
    </source>
</evidence>
<keyword evidence="7" id="KW-1185">Reference proteome</keyword>
<organism evidence="6 7">
    <name type="scientific">Roseburia lenta</name>
    <dbReference type="NCBI Taxonomy" id="2763061"/>
    <lineage>
        <taxon>Bacteria</taxon>
        <taxon>Bacillati</taxon>
        <taxon>Bacillota</taxon>
        <taxon>Clostridia</taxon>
        <taxon>Lachnospirales</taxon>
        <taxon>Lachnospiraceae</taxon>
        <taxon>Roseburia</taxon>
    </lineage>
</organism>
<dbReference type="SMART" id="SM00448">
    <property type="entry name" value="REC"/>
    <property type="match status" value="1"/>
</dbReference>
<proteinExistence type="predicted"/>
<dbReference type="Pfam" id="PF00072">
    <property type="entry name" value="Response_reg"/>
    <property type="match status" value="1"/>
</dbReference>
<comment type="function">
    <text evidence="2">May play the central regulatory role in sporulation. It may be an element of the effector pathway responsible for the activation of sporulation genes in response to nutritional stress. Spo0A may act in concert with spo0H (a sigma factor) to control the expression of some genes that are critical to the sporulation process.</text>
</comment>
<dbReference type="SUPFAM" id="SSF52172">
    <property type="entry name" value="CheY-like"/>
    <property type="match status" value="1"/>
</dbReference>
<comment type="caution">
    <text evidence="6">The sequence shown here is derived from an EMBL/GenBank/DDBJ whole genome shotgun (WGS) entry which is preliminary data.</text>
</comment>
<feature type="domain" description="HD-GYP" evidence="5">
    <location>
        <begin position="138"/>
        <end position="348"/>
    </location>
</feature>
<name>A0ABR7GFI4_9FIRM</name>
<dbReference type="PROSITE" id="PS51832">
    <property type="entry name" value="HD_GYP"/>
    <property type="match status" value="1"/>
</dbReference>
<feature type="domain" description="Response regulatory" evidence="4">
    <location>
        <begin position="3"/>
        <end position="118"/>
    </location>
</feature>
<reference evidence="6 7" key="1">
    <citation type="submission" date="2020-08" db="EMBL/GenBank/DDBJ databases">
        <title>Genome public.</title>
        <authorList>
            <person name="Liu C."/>
            <person name="Sun Q."/>
        </authorList>
    </citation>
    <scope>NUCLEOTIDE SEQUENCE [LARGE SCALE GENOMIC DNA]</scope>
    <source>
        <strain evidence="6 7">NSJ-9</strain>
    </source>
</reference>
<dbReference type="CDD" id="cd00077">
    <property type="entry name" value="HDc"/>
    <property type="match status" value="1"/>
</dbReference>
<dbReference type="PROSITE" id="PS50110">
    <property type="entry name" value="RESPONSE_REGULATORY"/>
    <property type="match status" value="1"/>
</dbReference>
<dbReference type="InterPro" id="IPR052020">
    <property type="entry name" value="Cyclic_di-GMP/3'3'-cGAMP_PDE"/>
</dbReference>
<sequence>METVLIIDDSGINLRTAKEALDDYYNVVTANSCKMALRYLEKHTPDIILLDIQMPEVDGFETLKAIRSLPQTEDTPIIFLTAQDNVADEIHGLELGAVDYIHKPLQPQIMRMRIRTQLDLAHYQDHLEEIIMQKTEQVARVETALVASLNDLLEIRDGMTGSHVRRTAKYFEILLNALDKAHTFPDAITPDYKARLLRGAPLHDLGKVGISDNTLLKPSRLSPEEMEFMRQHSTFGGQALTHAVEIVGEDSFLSDARDMAYYHHEKWDGSGYPKGLAGEDIPLSARILAVADVYDALTSQRSYKDAFSHEKAVSILLDEDGTSFDPRIMQVFRQITDEFAQAKASFSSEAKA</sequence>
<evidence type="ECO:0000256" key="2">
    <source>
        <dbReference type="ARBA" id="ARBA00024867"/>
    </source>
</evidence>
<protein>
    <recommendedName>
        <fullName evidence="1">Stage 0 sporulation protein A homolog</fullName>
    </recommendedName>
</protein>
<dbReference type="SMART" id="SM00471">
    <property type="entry name" value="HDc"/>
    <property type="match status" value="1"/>
</dbReference>
<keyword evidence="3" id="KW-0597">Phosphoprotein</keyword>
<dbReference type="EMBL" id="JACOPG010000002">
    <property type="protein sequence ID" value="MBC5686037.1"/>
    <property type="molecule type" value="Genomic_DNA"/>
</dbReference>
<dbReference type="InterPro" id="IPR001789">
    <property type="entry name" value="Sig_transdc_resp-reg_receiver"/>
</dbReference>